<comment type="caution">
    <text evidence="2">The sequence shown here is derived from an EMBL/GenBank/DDBJ whole genome shotgun (WGS) entry which is preliminary data.</text>
</comment>
<dbReference type="EMBL" id="JBHSAT010000007">
    <property type="protein sequence ID" value="MFC3877733.1"/>
    <property type="molecule type" value="Genomic_DNA"/>
</dbReference>
<reference evidence="3" key="1">
    <citation type="journal article" date="2019" name="Int. J. Syst. Evol. Microbiol.">
        <title>The Global Catalogue of Microorganisms (GCM) 10K type strain sequencing project: providing services to taxonomists for standard genome sequencing and annotation.</title>
        <authorList>
            <consortium name="The Broad Institute Genomics Platform"/>
            <consortium name="The Broad Institute Genome Sequencing Center for Infectious Disease"/>
            <person name="Wu L."/>
            <person name="Ma J."/>
        </authorList>
    </citation>
    <scope>NUCLEOTIDE SEQUENCE [LARGE SCALE GENOMIC DNA]</scope>
    <source>
        <strain evidence="3">CECT 8979</strain>
    </source>
</reference>
<accession>A0ABV8AIC5</accession>
<feature type="compositionally biased region" description="Basic and acidic residues" evidence="1">
    <location>
        <begin position="47"/>
        <end position="64"/>
    </location>
</feature>
<organism evidence="2 3">
    <name type="scientific">Winogradskyella maritima</name>
    <dbReference type="NCBI Taxonomy" id="1517766"/>
    <lineage>
        <taxon>Bacteria</taxon>
        <taxon>Pseudomonadati</taxon>
        <taxon>Bacteroidota</taxon>
        <taxon>Flavobacteriia</taxon>
        <taxon>Flavobacteriales</taxon>
        <taxon>Flavobacteriaceae</taxon>
        <taxon>Winogradskyella</taxon>
    </lineage>
</organism>
<evidence type="ECO:0000313" key="3">
    <source>
        <dbReference type="Proteomes" id="UP001595812"/>
    </source>
</evidence>
<feature type="compositionally biased region" description="Basic and acidic residues" evidence="1">
    <location>
        <begin position="1"/>
        <end position="17"/>
    </location>
</feature>
<protein>
    <submittedName>
        <fullName evidence="2">Uncharacterized protein</fullName>
    </submittedName>
</protein>
<gene>
    <name evidence="2" type="ORF">ACFOSX_10870</name>
</gene>
<feature type="region of interest" description="Disordered" evidence="1">
    <location>
        <begin position="1"/>
        <end position="64"/>
    </location>
</feature>
<evidence type="ECO:0000313" key="2">
    <source>
        <dbReference type="EMBL" id="MFC3877733.1"/>
    </source>
</evidence>
<dbReference type="RefSeq" id="WP_386100710.1">
    <property type="nucleotide sequence ID" value="NZ_JBHSAT010000007.1"/>
</dbReference>
<evidence type="ECO:0000256" key="1">
    <source>
        <dbReference type="SAM" id="MobiDB-lite"/>
    </source>
</evidence>
<name>A0ABV8AIC5_9FLAO</name>
<dbReference type="Proteomes" id="UP001595812">
    <property type="component" value="Unassembled WGS sequence"/>
</dbReference>
<keyword evidence="3" id="KW-1185">Reference proteome</keyword>
<sequence length="64" mass="7413">MKESFKEVDKGPLKSEHISQYGERDYDDMEQKRKSNDLTKSGLQDFAQKESAEKAKAFKEAKNN</sequence>
<proteinExistence type="predicted"/>